<dbReference type="PANTHER" id="PTHR47396">
    <property type="entry name" value="TYPE I RESTRICTION ENZYME ECOKI R PROTEIN"/>
    <property type="match status" value="1"/>
</dbReference>
<feature type="domain" description="Helicase ATP-binding" evidence="3">
    <location>
        <begin position="74"/>
        <end position="236"/>
    </location>
</feature>
<feature type="chain" id="PRO_5043597615" evidence="2">
    <location>
        <begin position="24"/>
        <end position="677"/>
    </location>
</feature>
<keyword evidence="1" id="KW-0547">Nucleotide-binding</keyword>
<dbReference type="GO" id="GO:0070125">
    <property type="term" value="P:mitochondrial translational elongation"/>
    <property type="evidence" value="ECO:0007669"/>
    <property type="project" value="TreeGrafter"/>
</dbReference>
<dbReference type="GO" id="GO:0005524">
    <property type="term" value="F:ATP binding"/>
    <property type="evidence" value="ECO:0007669"/>
    <property type="project" value="InterPro"/>
</dbReference>
<evidence type="ECO:0000259" key="4">
    <source>
        <dbReference type="PROSITE" id="PS51194"/>
    </source>
</evidence>
<dbReference type="SMART" id="SM00487">
    <property type="entry name" value="DEXDc"/>
    <property type="match status" value="1"/>
</dbReference>
<proteinExistence type="predicted"/>
<dbReference type="SUPFAM" id="SSF52540">
    <property type="entry name" value="P-loop containing nucleoside triphosphate hydrolases"/>
    <property type="match status" value="1"/>
</dbReference>
<organism evidence="5 6">
    <name type="scientific">Orbilia brochopaga</name>
    <dbReference type="NCBI Taxonomy" id="3140254"/>
    <lineage>
        <taxon>Eukaryota</taxon>
        <taxon>Fungi</taxon>
        <taxon>Dikarya</taxon>
        <taxon>Ascomycota</taxon>
        <taxon>Pezizomycotina</taxon>
        <taxon>Orbiliomycetes</taxon>
        <taxon>Orbiliales</taxon>
        <taxon>Orbiliaceae</taxon>
        <taxon>Orbilia</taxon>
    </lineage>
</organism>
<dbReference type="GO" id="GO:0005759">
    <property type="term" value="C:mitochondrial matrix"/>
    <property type="evidence" value="ECO:0007669"/>
    <property type="project" value="TreeGrafter"/>
</dbReference>
<dbReference type="InterPro" id="IPR014001">
    <property type="entry name" value="Helicase_ATP-bd"/>
</dbReference>
<keyword evidence="1" id="KW-0378">Hydrolase</keyword>
<evidence type="ECO:0000256" key="2">
    <source>
        <dbReference type="SAM" id="SignalP"/>
    </source>
</evidence>
<keyword evidence="2" id="KW-0732">Signal</keyword>
<dbReference type="Proteomes" id="UP001375240">
    <property type="component" value="Unassembled WGS sequence"/>
</dbReference>
<dbReference type="EMBL" id="JAVHNQ010000005">
    <property type="protein sequence ID" value="KAK6346899.1"/>
    <property type="molecule type" value="Genomic_DNA"/>
</dbReference>
<keyword evidence="1" id="KW-0347">Helicase</keyword>
<protein>
    <submittedName>
        <fullName evidence="5">Uncharacterized protein</fullName>
    </submittedName>
</protein>
<dbReference type="AlphaFoldDB" id="A0AAV9URP3"/>
<dbReference type="InterPro" id="IPR001650">
    <property type="entry name" value="Helicase_C-like"/>
</dbReference>
<keyword evidence="1" id="KW-0067">ATP-binding</keyword>
<evidence type="ECO:0000256" key="1">
    <source>
        <dbReference type="ARBA" id="ARBA00022806"/>
    </source>
</evidence>
<keyword evidence="6" id="KW-1185">Reference proteome</keyword>
<name>A0AAV9URP3_9PEZI</name>
<dbReference type="CDD" id="cd18032">
    <property type="entry name" value="DEXHc_RE_I_III_res"/>
    <property type="match status" value="1"/>
</dbReference>
<dbReference type="CDD" id="cd18799">
    <property type="entry name" value="SF2_C_EcoAI-like"/>
    <property type="match status" value="1"/>
</dbReference>
<gene>
    <name evidence="5" type="ORF">TWF696_007000</name>
</gene>
<evidence type="ECO:0000259" key="3">
    <source>
        <dbReference type="PROSITE" id="PS51192"/>
    </source>
</evidence>
<dbReference type="GO" id="GO:0016787">
    <property type="term" value="F:hydrolase activity"/>
    <property type="evidence" value="ECO:0007669"/>
    <property type="project" value="InterPro"/>
</dbReference>
<dbReference type="GO" id="GO:0061749">
    <property type="term" value="F:forked DNA-dependent helicase activity"/>
    <property type="evidence" value="ECO:0007669"/>
    <property type="project" value="TreeGrafter"/>
</dbReference>
<dbReference type="GO" id="GO:0032042">
    <property type="term" value="P:mitochondrial DNA metabolic process"/>
    <property type="evidence" value="ECO:0007669"/>
    <property type="project" value="TreeGrafter"/>
</dbReference>
<feature type="domain" description="Helicase C-terminal" evidence="4">
    <location>
        <begin position="291"/>
        <end position="446"/>
    </location>
</feature>
<dbReference type="GO" id="GO:0000403">
    <property type="term" value="F:Y-form DNA binding"/>
    <property type="evidence" value="ECO:0007669"/>
    <property type="project" value="TreeGrafter"/>
</dbReference>
<dbReference type="Gene3D" id="3.40.50.300">
    <property type="entry name" value="P-loop containing nucleotide triphosphate hydrolases"/>
    <property type="match status" value="2"/>
</dbReference>
<feature type="signal peptide" evidence="2">
    <location>
        <begin position="1"/>
        <end position="23"/>
    </location>
</feature>
<dbReference type="InterPro" id="IPR050742">
    <property type="entry name" value="Helicase_Restrict-Modif_Enz"/>
</dbReference>
<dbReference type="PROSITE" id="PS51194">
    <property type="entry name" value="HELICASE_CTER"/>
    <property type="match status" value="1"/>
</dbReference>
<reference evidence="5 6" key="1">
    <citation type="submission" date="2019-10" db="EMBL/GenBank/DDBJ databases">
        <authorList>
            <person name="Palmer J.M."/>
        </authorList>
    </citation>
    <scope>NUCLEOTIDE SEQUENCE [LARGE SCALE GENOMIC DNA]</scope>
    <source>
        <strain evidence="5 6">TWF696</strain>
    </source>
</reference>
<dbReference type="GO" id="GO:0036121">
    <property type="term" value="F:double-stranded DNA helicase activity"/>
    <property type="evidence" value="ECO:0007669"/>
    <property type="project" value="TreeGrafter"/>
</dbReference>
<dbReference type="PANTHER" id="PTHR47396:SF1">
    <property type="entry name" value="ATP-DEPENDENT HELICASE IRC3-RELATED"/>
    <property type="match status" value="1"/>
</dbReference>
<dbReference type="InterPro" id="IPR006935">
    <property type="entry name" value="Helicase/UvrB_N"/>
</dbReference>
<evidence type="ECO:0000313" key="5">
    <source>
        <dbReference type="EMBL" id="KAK6346899.1"/>
    </source>
</evidence>
<accession>A0AAV9URP3</accession>
<dbReference type="Pfam" id="PF00271">
    <property type="entry name" value="Helicase_C"/>
    <property type="match status" value="1"/>
</dbReference>
<dbReference type="PROSITE" id="PS51192">
    <property type="entry name" value="HELICASE_ATP_BIND_1"/>
    <property type="match status" value="1"/>
</dbReference>
<dbReference type="Pfam" id="PF04851">
    <property type="entry name" value="ResIII"/>
    <property type="match status" value="1"/>
</dbReference>
<dbReference type="InterPro" id="IPR027417">
    <property type="entry name" value="P-loop_NTPase"/>
</dbReference>
<sequence>MKRYWTIARALLLPHRGLTSTLALASRPTTFAAVRHWKRWASTEAAAAATSTDLTPAAFALRDYQEECIQAILDHQDQGHRRLGVSLATGSGKTVIFTQLIDRIIPLRPDATQTLILVHRRELVEQAAKHCRNHYPDKQVDIEMGSIHASGEADITVASIQSIISRHRINKFDPKKFKLILIDEVHHAVSKSYIKALDYFGAMSPESDVQLVGVSATFGRSDGVRLGAVIDHIVYHKDFVAMIDAGWLSQVLFTTVRAEIELQNVRIAGAGDFNLGELSDAVNTVENNDVIVRSWMEKAGNRKSTLVFCVDIAHVTDMTNTFRRYGHEAFFVTSETPLKERTQILEDFRAGKFPVLVNCGVYTEGTDIPNVDCVLLCRPTRSRTLLTQMIGRGMRLHPNKQDCHVIDVVGNIQRGVVTTPTLFGLSPDEVLDRAPSRMVMDKYKLENTASSVPQDVTTAEVREVDPEMYARAWDVTFVDYDSIHDLLDDTKAEVAVRQYSRNAWVWVSPGKYVLNGRDLGFVSVIAKEKGGFYATENRPLIPELRRRTGAPTMKPRTIMDHADTLEDAIHAIDTFVDGRYPAQLTRHAAAWRKAPASDGQLTFLAKRSKKTVEEYQEQGLTKGRAMDMLTRLKHGAQTLFNDLKVQKRKVERKKIKALKMSTPIMEEVKLGRLDADS</sequence>
<dbReference type="SMART" id="SM00490">
    <property type="entry name" value="HELICc"/>
    <property type="match status" value="1"/>
</dbReference>
<comment type="caution">
    <text evidence="5">The sequence shown here is derived from an EMBL/GenBank/DDBJ whole genome shotgun (WGS) entry which is preliminary data.</text>
</comment>
<evidence type="ECO:0000313" key="6">
    <source>
        <dbReference type="Proteomes" id="UP001375240"/>
    </source>
</evidence>